<dbReference type="InterPro" id="IPR009057">
    <property type="entry name" value="Homeodomain-like_sf"/>
</dbReference>
<dbReference type="PRINTS" id="PR00455">
    <property type="entry name" value="HTHTETR"/>
</dbReference>
<dbReference type="Gene3D" id="1.10.357.10">
    <property type="entry name" value="Tetracycline Repressor, domain 2"/>
    <property type="match status" value="1"/>
</dbReference>
<dbReference type="GO" id="GO:0003700">
    <property type="term" value="F:DNA-binding transcription factor activity"/>
    <property type="evidence" value="ECO:0007669"/>
    <property type="project" value="TreeGrafter"/>
</dbReference>
<dbReference type="Proteomes" id="UP000235739">
    <property type="component" value="Unassembled WGS sequence"/>
</dbReference>
<dbReference type="RefSeq" id="WP_013349997.1">
    <property type="nucleotide sequence ID" value="NZ_JABUYH010000014.1"/>
</dbReference>
<evidence type="ECO:0000256" key="1">
    <source>
        <dbReference type="ARBA" id="ARBA00023125"/>
    </source>
</evidence>
<proteinExistence type="predicted"/>
<dbReference type="AlphaFoldDB" id="A0A2N7RZ19"/>
<dbReference type="InterPro" id="IPR050109">
    <property type="entry name" value="HTH-type_TetR-like_transc_reg"/>
</dbReference>
<keyword evidence="1 2" id="KW-0238">DNA-binding</keyword>
<dbReference type="GO" id="GO:0000976">
    <property type="term" value="F:transcription cis-regulatory region binding"/>
    <property type="evidence" value="ECO:0007669"/>
    <property type="project" value="TreeGrafter"/>
</dbReference>
<accession>A0A2N7RZ19</accession>
<name>A0A2N7RZ19_9MICC</name>
<dbReference type="EMBL" id="PNQX01000003">
    <property type="protein sequence ID" value="PMQ19121.1"/>
    <property type="molecule type" value="Genomic_DNA"/>
</dbReference>
<dbReference type="Pfam" id="PF00440">
    <property type="entry name" value="TetR_N"/>
    <property type="match status" value="1"/>
</dbReference>
<feature type="domain" description="HTH tetR-type" evidence="3">
    <location>
        <begin position="5"/>
        <end position="65"/>
    </location>
</feature>
<dbReference type="OMA" id="GLYFNAM"/>
<protein>
    <submittedName>
        <fullName evidence="4">TetR/AcrR family transcriptional regulator</fullName>
    </submittedName>
</protein>
<dbReference type="SUPFAM" id="SSF46689">
    <property type="entry name" value="Homeodomain-like"/>
    <property type="match status" value="1"/>
</dbReference>
<organism evidence="4 5">
    <name type="scientific">Glutamicibacter arilaitensis</name>
    <dbReference type="NCBI Taxonomy" id="256701"/>
    <lineage>
        <taxon>Bacteria</taxon>
        <taxon>Bacillati</taxon>
        <taxon>Actinomycetota</taxon>
        <taxon>Actinomycetes</taxon>
        <taxon>Micrococcales</taxon>
        <taxon>Micrococcaceae</taxon>
        <taxon>Glutamicibacter</taxon>
    </lineage>
</organism>
<dbReference type="InterPro" id="IPR001647">
    <property type="entry name" value="HTH_TetR"/>
</dbReference>
<evidence type="ECO:0000259" key="3">
    <source>
        <dbReference type="PROSITE" id="PS50977"/>
    </source>
</evidence>
<sequence length="185" mass="20114">MARPPAARGKVLDAYIALLCEEGDRAATLEATAARAGVSKGGLLYHFASKEALADAVIEASEEPIAKDIESMSSSAEGASVYYVRTSAEVNTDLDRYLNALQRLAQAGNKAASEKIEITSERWYQCILHEVGSKDVAHLVMLTGEGLYAQLALPGTWYERNFDGELDRLLELVTSIKKLGHLNKK</sequence>
<feature type="DNA-binding region" description="H-T-H motif" evidence="2">
    <location>
        <begin position="28"/>
        <end position="47"/>
    </location>
</feature>
<gene>
    <name evidence="4" type="ORF">CIK84_17455</name>
</gene>
<evidence type="ECO:0000313" key="5">
    <source>
        <dbReference type="Proteomes" id="UP000235739"/>
    </source>
</evidence>
<dbReference type="PANTHER" id="PTHR30055:SF148">
    <property type="entry name" value="TETR-FAMILY TRANSCRIPTIONAL REGULATOR"/>
    <property type="match status" value="1"/>
</dbReference>
<reference evidence="4 5" key="1">
    <citation type="journal article" date="2017" name="Elife">
        <title>Extensive horizontal gene transfer in cheese-associated bacteria.</title>
        <authorList>
            <person name="Bonham K.S."/>
            <person name="Wolfe B.E."/>
            <person name="Dutton R.J."/>
        </authorList>
    </citation>
    <scope>NUCLEOTIDE SEQUENCE [LARGE SCALE GENOMIC DNA]</scope>
    <source>
        <strain evidence="4 5">JB182</strain>
    </source>
</reference>
<dbReference type="PANTHER" id="PTHR30055">
    <property type="entry name" value="HTH-TYPE TRANSCRIPTIONAL REGULATOR RUTR"/>
    <property type="match status" value="1"/>
</dbReference>
<dbReference type="PROSITE" id="PS50977">
    <property type="entry name" value="HTH_TETR_2"/>
    <property type="match status" value="1"/>
</dbReference>
<evidence type="ECO:0000256" key="2">
    <source>
        <dbReference type="PROSITE-ProRule" id="PRU00335"/>
    </source>
</evidence>
<evidence type="ECO:0000313" key="4">
    <source>
        <dbReference type="EMBL" id="PMQ19121.1"/>
    </source>
</evidence>
<dbReference type="GeneID" id="303186245"/>
<comment type="caution">
    <text evidence="4">The sequence shown here is derived from an EMBL/GenBank/DDBJ whole genome shotgun (WGS) entry which is preliminary data.</text>
</comment>